<keyword evidence="3" id="KW-1185">Reference proteome</keyword>
<organism evidence="2 3">
    <name type="scientific">Saprolegnia parasitica (strain CBS 223.65)</name>
    <dbReference type="NCBI Taxonomy" id="695850"/>
    <lineage>
        <taxon>Eukaryota</taxon>
        <taxon>Sar</taxon>
        <taxon>Stramenopiles</taxon>
        <taxon>Oomycota</taxon>
        <taxon>Saprolegniomycetes</taxon>
        <taxon>Saprolegniales</taxon>
        <taxon>Saprolegniaceae</taxon>
        <taxon>Saprolegnia</taxon>
    </lineage>
</organism>
<keyword evidence="1" id="KW-0472">Membrane</keyword>
<feature type="transmembrane region" description="Helical" evidence="1">
    <location>
        <begin position="34"/>
        <end position="56"/>
    </location>
</feature>
<accession>A0A067CL17</accession>
<dbReference type="GeneID" id="24127391"/>
<protein>
    <recommendedName>
        <fullName evidence="4">G-protein coupled receptors family 1 profile domain-containing protein</fullName>
    </recommendedName>
</protein>
<evidence type="ECO:0000313" key="3">
    <source>
        <dbReference type="Proteomes" id="UP000030745"/>
    </source>
</evidence>
<evidence type="ECO:0000313" key="2">
    <source>
        <dbReference type="EMBL" id="KDO29910.1"/>
    </source>
</evidence>
<dbReference type="RefSeq" id="XP_012199504.1">
    <property type="nucleotide sequence ID" value="XM_012344114.1"/>
</dbReference>
<feature type="transmembrane region" description="Helical" evidence="1">
    <location>
        <begin position="278"/>
        <end position="296"/>
    </location>
</feature>
<sequence length="341" mass="38244">MSVQEMAAALAVASGRQLVDERAGPDPKEPVEMIMLYTVALALSSSMCFVTCLTVFKWASVTANACHGTFFMFFVSKGLWFFVRLVYTFSIYLNGRVPNLRIATILFSRVVSDSCTIAACSWFIASVYELQRWVFRPRSAIESRRAMRRYNLTCYGLALLYLLPVGTVSYVELTEHDEPQENDLTATLYYTAMVIFVIRLVSIVYPMGVAVALHLRGDDIKDSIGDAVLDGHSFRNIRLVVTVFCVLNVPFLFVDSHLFSLDTMGSSTAVILRACFRMLPYSSGAATSFIMGYYLTGFDEFYKVKREPPTVRAHDSASASLASFECHMTIRNQHSFFVVSD</sequence>
<evidence type="ECO:0008006" key="4">
    <source>
        <dbReference type="Google" id="ProtNLM"/>
    </source>
</evidence>
<feature type="transmembrane region" description="Helical" evidence="1">
    <location>
        <begin position="149"/>
        <end position="168"/>
    </location>
</feature>
<feature type="transmembrane region" description="Helical" evidence="1">
    <location>
        <begin position="188"/>
        <end position="215"/>
    </location>
</feature>
<dbReference type="VEuPathDB" id="FungiDB:SPRG_04976"/>
<feature type="transmembrane region" description="Helical" evidence="1">
    <location>
        <begin position="68"/>
        <end position="93"/>
    </location>
</feature>
<dbReference type="OrthoDB" id="62087at2759"/>
<name>A0A067CL17_SAPPC</name>
<feature type="transmembrane region" description="Helical" evidence="1">
    <location>
        <begin position="236"/>
        <end position="258"/>
    </location>
</feature>
<keyword evidence="1" id="KW-1133">Transmembrane helix</keyword>
<dbReference type="KEGG" id="spar:SPRG_04976"/>
<gene>
    <name evidence="2" type="ORF">SPRG_04976</name>
</gene>
<dbReference type="AlphaFoldDB" id="A0A067CL17"/>
<dbReference type="OMA" id="IVYPMGV"/>
<dbReference type="Proteomes" id="UP000030745">
    <property type="component" value="Unassembled WGS sequence"/>
</dbReference>
<dbReference type="EMBL" id="KK583204">
    <property type="protein sequence ID" value="KDO29910.1"/>
    <property type="molecule type" value="Genomic_DNA"/>
</dbReference>
<keyword evidence="1" id="KW-0812">Transmembrane</keyword>
<reference evidence="2 3" key="1">
    <citation type="journal article" date="2013" name="PLoS Genet.">
        <title>Distinctive expansion of potential virulence genes in the genome of the oomycete fish pathogen Saprolegnia parasitica.</title>
        <authorList>
            <person name="Jiang R.H."/>
            <person name="de Bruijn I."/>
            <person name="Haas B.J."/>
            <person name="Belmonte R."/>
            <person name="Lobach L."/>
            <person name="Christie J."/>
            <person name="van den Ackerveken G."/>
            <person name="Bottin A."/>
            <person name="Bulone V."/>
            <person name="Diaz-Moreno S.M."/>
            <person name="Dumas B."/>
            <person name="Fan L."/>
            <person name="Gaulin E."/>
            <person name="Govers F."/>
            <person name="Grenville-Briggs L.J."/>
            <person name="Horner N.R."/>
            <person name="Levin J.Z."/>
            <person name="Mammella M."/>
            <person name="Meijer H.J."/>
            <person name="Morris P."/>
            <person name="Nusbaum C."/>
            <person name="Oome S."/>
            <person name="Phillips A.J."/>
            <person name="van Rooyen D."/>
            <person name="Rzeszutek E."/>
            <person name="Saraiva M."/>
            <person name="Secombes C.J."/>
            <person name="Seidl M.F."/>
            <person name="Snel B."/>
            <person name="Stassen J.H."/>
            <person name="Sykes S."/>
            <person name="Tripathy S."/>
            <person name="van den Berg H."/>
            <person name="Vega-Arreguin J.C."/>
            <person name="Wawra S."/>
            <person name="Young S.K."/>
            <person name="Zeng Q."/>
            <person name="Dieguez-Uribeondo J."/>
            <person name="Russ C."/>
            <person name="Tyler B.M."/>
            <person name="van West P."/>
        </authorList>
    </citation>
    <scope>NUCLEOTIDE SEQUENCE [LARGE SCALE GENOMIC DNA]</scope>
    <source>
        <strain evidence="2 3">CBS 223.65</strain>
    </source>
</reference>
<proteinExistence type="predicted"/>
<feature type="transmembrane region" description="Helical" evidence="1">
    <location>
        <begin position="105"/>
        <end position="128"/>
    </location>
</feature>
<evidence type="ECO:0000256" key="1">
    <source>
        <dbReference type="SAM" id="Phobius"/>
    </source>
</evidence>